<keyword evidence="1" id="KW-0378">Hydrolase</keyword>
<dbReference type="InterPro" id="IPR000639">
    <property type="entry name" value="Epox_hydrolase-like"/>
</dbReference>
<feature type="domain" description="AB hydrolase-1" evidence="2">
    <location>
        <begin position="43"/>
        <end position="148"/>
    </location>
</feature>
<evidence type="ECO:0000313" key="3">
    <source>
        <dbReference type="EMBL" id="CAA9488608.1"/>
    </source>
</evidence>
<dbReference type="Gene3D" id="3.40.50.1820">
    <property type="entry name" value="alpha/beta hydrolase"/>
    <property type="match status" value="1"/>
</dbReference>
<evidence type="ECO:0000259" key="2">
    <source>
        <dbReference type="Pfam" id="PF00561"/>
    </source>
</evidence>
<organism evidence="3">
    <name type="scientific">uncultured Solirubrobacteraceae bacterium</name>
    <dbReference type="NCBI Taxonomy" id="1162706"/>
    <lineage>
        <taxon>Bacteria</taxon>
        <taxon>Bacillati</taxon>
        <taxon>Actinomycetota</taxon>
        <taxon>Thermoleophilia</taxon>
        <taxon>Solirubrobacterales</taxon>
        <taxon>Solirubrobacteraceae</taxon>
        <taxon>environmental samples</taxon>
    </lineage>
</organism>
<protein>
    <recommendedName>
        <fullName evidence="2">AB hydrolase-1 domain-containing protein</fullName>
    </recommendedName>
</protein>
<sequence>MSASGVVTHLPVPGGVEVVHRDVDLDARGLRVHVAEAGAPDAPPLVLLHGWPQHWWQWRKVLAPLAEDFRVLCPDLRGLGWTSAPASGYEKEELATDLLALLDALDLPRVALVGHDWGGWVGFLAVLRAPERFSGFVAVSIPHPFPKPTRSLVVASVVGAYVPALASPVLGPRLIGSGWFVRRIFETPVGDRGIWRPGEVDAYVERFTSDPDRVHASVQYYRRFLVGEAPGIARGRYRARDLRVPTHMLMGERDFLNDRSLFGSRSPQMTDEVVPGAGHFLPEAAPEVLVARVRERLR</sequence>
<proteinExistence type="predicted"/>
<dbReference type="GO" id="GO:0016787">
    <property type="term" value="F:hydrolase activity"/>
    <property type="evidence" value="ECO:0007669"/>
    <property type="project" value="UniProtKB-KW"/>
</dbReference>
<dbReference type="InterPro" id="IPR029058">
    <property type="entry name" value="AB_hydrolase_fold"/>
</dbReference>
<dbReference type="PANTHER" id="PTHR43329">
    <property type="entry name" value="EPOXIDE HYDROLASE"/>
    <property type="match status" value="1"/>
</dbReference>
<dbReference type="Pfam" id="PF00561">
    <property type="entry name" value="Abhydrolase_1"/>
    <property type="match status" value="1"/>
</dbReference>
<gene>
    <name evidence="3" type="ORF">AVDCRST_MAG13-1610</name>
</gene>
<dbReference type="SUPFAM" id="SSF53474">
    <property type="entry name" value="alpha/beta-Hydrolases"/>
    <property type="match status" value="1"/>
</dbReference>
<dbReference type="EMBL" id="CADCVO010000255">
    <property type="protein sequence ID" value="CAA9488608.1"/>
    <property type="molecule type" value="Genomic_DNA"/>
</dbReference>
<evidence type="ECO:0000256" key="1">
    <source>
        <dbReference type="ARBA" id="ARBA00022801"/>
    </source>
</evidence>
<dbReference type="AlphaFoldDB" id="A0A6J4S370"/>
<name>A0A6J4S370_9ACTN</name>
<dbReference type="InterPro" id="IPR000073">
    <property type="entry name" value="AB_hydrolase_1"/>
</dbReference>
<reference evidence="3" key="1">
    <citation type="submission" date="2020-02" db="EMBL/GenBank/DDBJ databases">
        <authorList>
            <person name="Meier V. D."/>
        </authorList>
    </citation>
    <scope>NUCLEOTIDE SEQUENCE</scope>
    <source>
        <strain evidence="3">AVDCRST_MAG13</strain>
    </source>
</reference>
<dbReference type="PRINTS" id="PR00412">
    <property type="entry name" value="EPOXHYDRLASE"/>
</dbReference>
<accession>A0A6J4S370</accession>
<dbReference type="PRINTS" id="PR00111">
    <property type="entry name" value="ABHYDROLASE"/>
</dbReference>